<organism evidence="1 2">
    <name type="scientific">Legionella quinlivanii</name>
    <dbReference type="NCBI Taxonomy" id="45073"/>
    <lineage>
        <taxon>Bacteria</taxon>
        <taxon>Pseudomonadati</taxon>
        <taxon>Pseudomonadota</taxon>
        <taxon>Gammaproteobacteria</taxon>
        <taxon>Legionellales</taxon>
        <taxon>Legionellaceae</taxon>
        <taxon>Legionella</taxon>
    </lineage>
</organism>
<evidence type="ECO:0000313" key="2">
    <source>
        <dbReference type="Proteomes" id="UP000249458"/>
    </source>
</evidence>
<protein>
    <submittedName>
        <fullName evidence="1">Uncharacterized protein</fullName>
    </submittedName>
</protein>
<dbReference type="AlphaFoldDB" id="A0A364LJE9"/>
<reference evidence="1 2" key="1">
    <citation type="submission" date="2017-02" db="EMBL/GenBank/DDBJ databases">
        <title>Legionella quilivanii strain from human: case report and whole genome sequencing analysis.</title>
        <authorList>
            <person name="Lalancette C."/>
            <person name="Leduc J.-M."/>
            <person name="Levesque S."/>
            <person name="Fournier E."/>
            <person name="Saoud J."/>
            <person name="Faucher S.P."/>
            <person name="Bernard K."/>
            <person name="Martineau C."/>
            <person name="Longtin J."/>
        </authorList>
    </citation>
    <scope>NUCLEOTIDE SEQUENCE [LARGE SCALE GENOMIC DNA]</scope>
    <source>
        <strain evidence="1 2">ID143958</strain>
    </source>
</reference>
<comment type="caution">
    <text evidence="1">The sequence shown here is derived from an EMBL/GenBank/DDBJ whole genome shotgun (WGS) entry which is preliminary data.</text>
</comment>
<dbReference type="EMBL" id="MVJN01000005">
    <property type="protein sequence ID" value="RAP36638.1"/>
    <property type="molecule type" value="Genomic_DNA"/>
</dbReference>
<gene>
    <name evidence="1" type="ORF">B1207_07485</name>
</gene>
<name>A0A364LJE9_9GAMM</name>
<dbReference type="Proteomes" id="UP000249458">
    <property type="component" value="Unassembled WGS sequence"/>
</dbReference>
<sequence length="157" mass="17374">MTIIGLLCTIEHQLNTWINSKPNEGRKLFLKSVLLISSLTFSVAGTVYAAAIEKAPKQTPVQLGYALSGVQYKAVCQIRAESENILVARDDGYAKYSYLFTQINDSKSNTGLVKEGDNTLVIRFRLNPAFDGNVTSYLTKFRDGELSVENCTLDIDL</sequence>
<proteinExistence type="predicted"/>
<accession>A0A364LJE9</accession>
<evidence type="ECO:0000313" key="1">
    <source>
        <dbReference type="EMBL" id="RAP36638.1"/>
    </source>
</evidence>